<dbReference type="SUPFAM" id="SSF54637">
    <property type="entry name" value="Thioesterase/thiol ester dehydrase-isomerase"/>
    <property type="match status" value="1"/>
</dbReference>
<evidence type="ECO:0000256" key="3">
    <source>
        <dbReference type="PROSITE-ProRule" id="PRU01106"/>
    </source>
</evidence>
<feature type="domain" description="HotDog ACOT-type" evidence="4">
    <location>
        <begin position="7"/>
        <end position="119"/>
    </location>
</feature>
<keyword evidence="6" id="KW-1185">Reference proteome</keyword>
<dbReference type="GO" id="GO:0006637">
    <property type="term" value="P:acyl-CoA metabolic process"/>
    <property type="evidence" value="ECO:0007669"/>
    <property type="project" value="TreeGrafter"/>
</dbReference>
<dbReference type="PROSITE" id="PS51770">
    <property type="entry name" value="HOTDOG_ACOT"/>
    <property type="match status" value="1"/>
</dbReference>
<evidence type="ECO:0000256" key="2">
    <source>
        <dbReference type="ARBA" id="ARBA00022801"/>
    </source>
</evidence>
<dbReference type="Gene3D" id="3.10.129.10">
    <property type="entry name" value="Hotdog Thioesterase"/>
    <property type="match status" value="1"/>
</dbReference>
<dbReference type="KEGG" id="lgn:ABM34_02150"/>
<dbReference type="CDD" id="cd03442">
    <property type="entry name" value="BFIT_BACH"/>
    <property type="match status" value="1"/>
</dbReference>
<dbReference type="InterPro" id="IPR029069">
    <property type="entry name" value="HotDog_dom_sf"/>
</dbReference>
<accession>A0A0H4QEW5</accession>
<evidence type="ECO:0000313" key="6">
    <source>
        <dbReference type="Proteomes" id="UP000036106"/>
    </source>
</evidence>
<gene>
    <name evidence="5" type="ORF">ABM34_02150</name>
</gene>
<dbReference type="PANTHER" id="PTHR11049">
    <property type="entry name" value="ACYL COENZYME A THIOESTER HYDROLASE"/>
    <property type="match status" value="1"/>
</dbReference>
<keyword evidence="2 3" id="KW-0378">Hydrolase</keyword>
<dbReference type="PANTHER" id="PTHR11049:SF24">
    <property type="entry name" value="CYTOSOLIC ACYL COENZYME A THIOESTER HYDROLASE"/>
    <property type="match status" value="1"/>
</dbReference>
<dbReference type="GO" id="GO:0005829">
    <property type="term" value="C:cytosol"/>
    <property type="evidence" value="ECO:0007669"/>
    <property type="project" value="TreeGrafter"/>
</dbReference>
<dbReference type="Pfam" id="PF03061">
    <property type="entry name" value="4HBT"/>
    <property type="match status" value="1"/>
</dbReference>
<dbReference type="EMBL" id="CP012034">
    <property type="protein sequence ID" value="AKP66472.1"/>
    <property type="molecule type" value="Genomic_DNA"/>
</dbReference>
<name>A0A0H4QEW5_9LACO</name>
<dbReference type="PATRIC" id="fig|1007676.4.peg.447"/>
<dbReference type="STRING" id="1007676.ABM34_02150"/>
<evidence type="ECO:0000259" key="4">
    <source>
        <dbReference type="PROSITE" id="PS51770"/>
    </source>
</evidence>
<evidence type="ECO:0000313" key="5">
    <source>
        <dbReference type="EMBL" id="AKP66472.1"/>
    </source>
</evidence>
<comment type="similarity">
    <text evidence="1">Belongs to the acyl coenzyme A hydrolase family.</text>
</comment>
<sequence length="166" mass="18763">MKQITCSQTKAISDRLVFDGDLNDKGTLFGGKTLSMLDENAGLAAFKFINVKVATANYDYTNFWNPITTKDSIRITSYVTGASERAIEVFTKIATTDLKTYQTKIAFTSFSTLVTLRQFGEVNFPELIPETDEEKFLCSGWQDRVMERKNSYHAAKVFLQHLDSND</sequence>
<proteinExistence type="inferred from homology"/>
<dbReference type="RefSeq" id="WP_048702878.1">
    <property type="nucleotide sequence ID" value="NZ_CP012034.1"/>
</dbReference>
<dbReference type="OrthoDB" id="9791628at2"/>
<dbReference type="AlphaFoldDB" id="A0A0H4QEW5"/>
<evidence type="ECO:0000256" key="1">
    <source>
        <dbReference type="ARBA" id="ARBA00010458"/>
    </source>
</evidence>
<organism evidence="5 6">
    <name type="scientific">Companilactobacillus ginsenosidimutans</name>
    <dbReference type="NCBI Taxonomy" id="1007676"/>
    <lineage>
        <taxon>Bacteria</taxon>
        <taxon>Bacillati</taxon>
        <taxon>Bacillota</taxon>
        <taxon>Bacilli</taxon>
        <taxon>Lactobacillales</taxon>
        <taxon>Lactobacillaceae</taxon>
        <taxon>Companilactobacillus</taxon>
    </lineage>
</organism>
<dbReference type="GO" id="GO:0009062">
    <property type="term" value="P:fatty acid catabolic process"/>
    <property type="evidence" value="ECO:0007669"/>
    <property type="project" value="TreeGrafter"/>
</dbReference>
<dbReference type="Proteomes" id="UP000036106">
    <property type="component" value="Chromosome"/>
</dbReference>
<reference evidence="6" key="1">
    <citation type="submission" date="2015-07" db="EMBL/GenBank/DDBJ databases">
        <title>Lactobacillus ginsenosidimutans/EMML 3141/ whole genome sequencing.</title>
        <authorList>
            <person name="Kim M.K."/>
            <person name="Im W.-T."/>
            <person name="Srinivasan S."/>
            <person name="Lee J.-J."/>
        </authorList>
    </citation>
    <scope>NUCLEOTIDE SEQUENCE [LARGE SCALE GENOMIC DNA]</scope>
    <source>
        <strain evidence="6">EMML 3041</strain>
    </source>
</reference>
<dbReference type="InterPro" id="IPR033120">
    <property type="entry name" value="HOTDOG_ACOT"/>
</dbReference>
<dbReference type="GO" id="GO:0052816">
    <property type="term" value="F:long-chain fatty acyl-CoA hydrolase activity"/>
    <property type="evidence" value="ECO:0007669"/>
    <property type="project" value="TreeGrafter"/>
</dbReference>
<dbReference type="InterPro" id="IPR040170">
    <property type="entry name" value="Cytosol_ACT"/>
</dbReference>
<protein>
    <submittedName>
        <fullName evidence="5">Acyl-CoA hydrolase</fullName>
    </submittedName>
</protein>
<dbReference type="InterPro" id="IPR006683">
    <property type="entry name" value="Thioestr_dom"/>
</dbReference>